<sequence length="172" mass="19451">MGVSPITHPMKTPFSLRICSPRLLLCMYNLLDERIMHWTSCAEDSRSCSFLACVVPDFSVAVVDFGCHDNASRSAVSHATSYPFYSQSPLTPSCLTRDIRFVPVVKIFRADSVTVSYGGTRWRPGSAHVPEDMAIFENFYGAQRFWLDGLLYFTRYPSRTADLHPVILYPLL</sequence>
<reference evidence="1 2" key="1">
    <citation type="journal article" date="2016" name="Mol. Biol. Evol.">
        <title>Comparative Genomics of Early-Diverging Mushroom-Forming Fungi Provides Insights into the Origins of Lignocellulose Decay Capabilities.</title>
        <authorList>
            <person name="Nagy L.G."/>
            <person name="Riley R."/>
            <person name="Tritt A."/>
            <person name="Adam C."/>
            <person name="Daum C."/>
            <person name="Floudas D."/>
            <person name="Sun H."/>
            <person name="Yadav J.S."/>
            <person name="Pangilinan J."/>
            <person name="Larsson K.H."/>
            <person name="Matsuura K."/>
            <person name="Barry K."/>
            <person name="Labutti K."/>
            <person name="Kuo R."/>
            <person name="Ohm R.A."/>
            <person name="Bhattacharya S.S."/>
            <person name="Shirouzu T."/>
            <person name="Yoshinaga Y."/>
            <person name="Martin F.M."/>
            <person name="Grigoriev I.V."/>
            <person name="Hibbett D.S."/>
        </authorList>
    </citation>
    <scope>NUCLEOTIDE SEQUENCE [LARGE SCALE GENOMIC DNA]</scope>
    <source>
        <strain evidence="1 2">HHB12029</strain>
    </source>
</reference>
<gene>
    <name evidence="1" type="ORF">EXIGLDRAFT_473565</name>
</gene>
<name>A0A165ASL0_EXIGL</name>
<accession>A0A165ASL0</accession>
<organism evidence="1 2">
    <name type="scientific">Exidia glandulosa HHB12029</name>
    <dbReference type="NCBI Taxonomy" id="1314781"/>
    <lineage>
        <taxon>Eukaryota</taxon>
        <taxon>Fungi</taxon>
        <taxon>Dikarya</taxon>
        <taxon>Basidiomycota</taxon>
        <taxon>Agaricomycotina</taxon>
        <taxon>Agaricomycetes</taxon>
        <taxon>Auriculariales</taxon>
        <taxon>Exidiaceae</taxon>
        <taxon>Exidia</taxon>
    </lineage>
</organism>
<protein>
    <submittedName>
        <fullName evidence="1">Uncharacterized protein</fullName>
    </submittedName>
</protein>
<keyword evidence="2" id="KW-1185">Reference proteome</keyword>
<dbReference type="Proteomes" id="UP000077266">
    <property type="component" value="Unassembled WGS sequence"/>
</dbReference>
<evidence type="ECO:0000313" key="2">
    <source>
        <dbReference type="Proteomes" id="UP000077266"/>
    </source>
</evidence>
<dbReference type="AlphaFoldDB" id="A0A165ASL0"/>
<dbReference type="InParanoid" id="A0A165ASL0"/>
<proteinExistence type="predicted"/>
<dbReference type="EMBL" id="KV426632">
    <property type="protein sequence ID" value="KZV79358.1"/>
    <property type="molecule type" value="Genomic_DNA"/>
</dbReference>
<evidence type="ECO:0000313" key="1">
    <source>
        <dbReference type="EMBL" id="KZV79358.1"/>
    </source>
</evidence>